<sequence length="582" mass="65929">MDGRADSTCFGVDHQTEHQADLVELKALNGPSTAMYKSLPTTTSCRLLRILPGKAKDPLRCSLKIIDLRDPHPAYEAVSYVWGSQKKPNNIECDGVQLAVTQSLDDGLRRIRYRDRVRVVWVDAVSINQDEHAERTNQVKLMGRIYKQAERVLVWLGRSGSSYAKQAFSSLQTIHETYWTAQGNDGSKIPDASSTEKIDWEALRRLYQLEYFRRVWVLQEIAGASDAQLLWGNQSLPWKLAGRATYFLANNKRSSLRLVDDDSFGLLNAYLMYRIPHAEFQPVRFFDLLRITNRFLASDDRDKVFAVLGLPNQDCDQEHGVFFVEPDYTLSRDEVYRQVATRAFDTSPMKLDLLAAVEHENGIRKEAPSWIPQWHISNTVDLVSHRPEARYAPAGGPSECMAWANSPRIVENHIVAYGFEHDTILDSTEVLASRGVDNSWYHDTIKAWLNRVSASIGKKLSHEEVAWTLLTGKDWYGVPMSSLQGIRGEEDLGDEALASAWTYCRNRKLFLTKNGSLGLGPAALEIGDRVCVLLTATVPFVLRPYDGFYRLAGACYVRYIMAGELPNEWKDGKRSMGDLQIR</sequence>
<dbReference type="InterPro" id="IPR052895">
    <property type="entry name" value="HetReg/Transcr_Mod"/>
</dbReference>
<organism evidence="2 3">
    <name type="scientific">Lophiotrema nucula</name>
    <dbReference type="NCBI Taxonomy" id="690887"/>
    <lineage>
        <taxon>Eukaryota</taxon>
        <taxon>Fungi</taxon>
        <taxon>Dikarya</taxon>
        <taxon>Ascomycota</taxon>
        <taxon>Pezizomycotina</taxon>
        <taxon>Dothideomycetes</taxon>
        <taxon>Pleosporomycetidae</taxon>
        <taxon>Pleosporales</taxon>
        <taxon>Lophiotremataceae</taxon>
        <taxon>Lophiotrema</taxon>
    </lineage>
</organism>
<dbReference type="Proteomes" id="UP000799770">
    <property type="component" value="Unassembled WGS sequence"/>
</dbReference>
<dbReference type="InterPro" id="IPR010730">
    <property type="entry name" value="HET"/>
</dbReference>
<evidence type="ECO:0000313" key="3">
    <source>
        <dbReference type="Proteomes" id="UP000799770"/>
    </source>
</evidence>
<dbReference type="EMBL" id="ML977313">
    <property type="protein sequence ID" value="KAF2120521.1"/>
    <property type="molecule type" value="Genomic_DNA"/>
</dbReference>
<protein>
    <submittedName>
        <fullName evidence="2">Heterokaryon incompatibility protein-domain-containing protein</fullName>
    </submittedName>
</protein>
<reference evidence="2" key="1">
    <citation type="journal article" date="2020" name="Stud. Mycol.">
        <title>101 Dothideomycetes genomes: a test case for predicting lifestyles and emergence of pathogens.</title>
        <authorList>
            <person name="Haridas S."/>
            <person name="Albert R."/>
            <person name="Binder M."/>
            <person name="Bloem J."/>
            <person name="Labutti K."/>
            <person name="Salamov A."/>
            <person name="Andreopoulos B."/>
            <person name="Baker S."/>
            <person name="Barry K."/>
            <person name="Bills G."/>
            <person name="Bluhm B."/>
            <person name="Cannon C."/>
            <person name="Castanera R."/>
            <person name="Culley D."/>
            <person name="Daum C."/>
            <person name="Ezra D."/>
            <person name="Gonzalez J."/>
            <person name="Henrissat B."/>
            <person name="Kuo A."/>
            <person name="Liang C."/>
            <person name="Lipzen A."/>
            <person name="Lutzoni F."/>
            <person name="Magnuson J."/>
            <person name="Mondo S."/>
            <person name="Nolan M."/>
            <person name="Ohm R."/>
            <person name="Pangilinan J."/>
            <person name="Park H.-J."/>
            <person name="Ramirez L."/>
            <person name="Alfaro M."/>
            <person name="Sun H."/>
            <person name="Tritt A."/>
            <person name="Yoshinaga Y."/>
            <person name="Zwiers L.-H."/>
            <person name="Turgeon B."/>
            <person name="Goodwin S."/>
            <person name="Spatafora J."/>
            <person name="Crous P."/>
            <person name="Grigoriev I."/>
        </authorList>
    </citation>
    <scope>NUCLEOTIDE SEQUENCE</scope>
    <source>
        <strain evidence="2">CBS 627.86</strain>
    </source>
</reference>
<gene>
    <name evidence="2" type="ORF">BDV96DRAFT_268696</name>
</gene>
<name>A0A6A5ZQG9_9PLEO</name>
<accession>A0A6A5ZQG9</accession>
<keyword evidence="3" id="KW-1185">Reference proteome</keyword>
<dbReference type="PANTHER" id="PTHR24148">
    <property type="entry name" value="ANKYRIN REPEAT DOMAIN-CONTAINING PROTEIN 39 HOMOLOG-RELATED"/>
    <property type="match status" value="1"/>
</dbReference>
<dbReference type="AlphaFoldDB" id="A0A6A5ZQG9"/>
<dbReference type="Pfam" id="PF26639">
    <property type="entry name" value="Het-6_barrel"/>
    <property type="match status" value="1"/>
</dbReference>
<proteinExistence type="predicted"/>
<dbReference type="PANTHER" id="PTHR24148:SF64">
    <property type="entry name" value="HETEROKARYON INCOMPATIBILITY DOMAIN-CONTAINING PROTEIN"/>
    <property type="match status" value="1"/>
</dbReference>
<dbReference type="Pfam" id="PF06985">
    <property type="entry name" value="HET"/>
    <property type="match status" value="1"/>
</dbReference>
<evidence type="ECO:0000313" key="2">
    <source>
        <dbReference type="EMBL" id="KAF2120521.1"/>
    </source>
</evidence>
<feature type="domain" description="Heterokaryon incompatibility" evidence="1">
    <location>
        <begin position="75"/>
        <end position="220"/>
    </location>
</feature>
<evidence type="ECO:0000259" key="1">
    <source>
        <dbReference type="Pfam" id="PF06985"/>
    </source>
</evidence>
<dbReference type="OrthoDB" id="5386682at2759"/>